<organism evidence="14 15">
    <name type="scientific">Paraconexibacter antarcticus</name>
    <dbReference type="NCBI Taxonomy" id="2949664"/>
    <lineage>
        <taxon>Bacteria</taxon>
        <taxon>Bacillati</taxon>
        <taxon>Actinomycetota</taxon>
        <taxon>Thermoleophilia</taxon>
        <taxon>Solirubrobacterales</taxon>
        <taxon>Paraconexibacteraceae</taxon>
        <taxon>Paraconexibacter</taxon>
    </lineage>
</organism>
<evidence type="ECO:0000313" key="15">
    <source>
        <dbReference type="Proteomes" id="UP001056035"/>
    </source>
</evidence>
<dbReference type="InterPro" id="IPR023213">
    <property type="entry name" value="CAT-like_dom_sf"/>
</dbReference>
<dbReference type="InterPro" id="IPR014292">
    <property type="entry name" value="Acyl_transf_WS/DGAT"/>
</dbReference>
<reference evidence="14 15" key="1">
    <citation type="submission" date="2022-06" db="EMBL/GenBank/DDBJ databases">
        <title>Paraconexibacter antarcticus.</title>
        <authorList>
            <person name="Kim C.S."/>
        </authorList>
    </citation>
    <scope>NUCLEOTIDE SEQUENCE [LARGE SCALE GENOMIC DNA]</scope>
    <source>
        <strain evidence="14 15">02-257</strain>
    </source>
</reference>
<comment type="similarity">
    <text evidence="3 11">Belongs to the long-chain O-acyltransferase family.</text>
</comment>
<evidence type="ECO:0000256" key="3">
    <source>
        <dbReference type="ARBA" id="ARBA00009587"/>
    </source>
</evidence>
<dbReference type="EMBL" id="CP098502">
    <property type="protein sequence ID" value="UTI62849.1"/>
    <property type="molecule type" value="Genomic_DNA"/>
</dbReference>
<proteinExistence type="inferred from homology"/>
<dbReference type="PANTHER" id="PTHR31650:SF1">
    <property type="entry name" value="WAX ESTER SYNTHASE_DIACYLGLYCEROL ACYLTRANSFERASE 4-RELATED"/>
    <property type="match status" value="1"/>
</dbReference>
<sequence>MRQLTSLDAQFLAIESPTTTGHVGGLAVFDPSTAPGGVVTLDGVQAMLRERLHLLPPLRWRLAEVPLGLDRPYWIEDPDFELEFHVRELALPAPGSDEQLAEQVARISARHLDRARPLWELYLIHGLPDGHVAVLTKMHHAMIDGMSGAEIMGILFDLGPEGREFPDAPDELHGEQAPGQIEMLGRGVAALPLQPLRMLRAAPGVLPHLDVAPSILGMPGAETMSRTLSRMRNIANGTRDGDVLERPKMRAPKTTFNGKISPHRRFTFGSLSLPAVKALKKHFGVTVNDVVVSLSTTAIRQWLIAHDELPDEPLLAQIPVSVRTDEERGTYGNKISIMIAPLATNEPDPVARLMATHEAMKAAKDRHRALPASALQEITQFIPPAVNARAARVALQMGTRQGMRPLYNVVISNVPGPPIPIYMVGAELQHNYPVSVITDGAGLNITVLSYRDHLDFGIIADRGQMPDLAMMMDSLRGALAELEAAAAAG</sequence>
<dbReference type="Pfam" id="PF06974">
    <property type="entry name" value="WS_DGAT_C"/>
    <property type="match status" value="1"/>
</dbReference>
<evidence type="ECO:0000256" key="10">
    <source>
        <dbReference type="ARBA" id="ARBA00048109"/>
    </source>
</evidence>
<dbReference type="InterPro" id="IPR045034">
    <property type="entry name" value="O-acyltransferase_WSD1-like"/>
</dbReference>
<comment type="catalytic activity">
    <reaction evidence="10 11">
        <text>an acyl-CoA + a 1,2-diacyl-sn-glycerol = a triacyl-sn-glycerol + CoA</text>
        <dbReference type="Rhea" id="RHEA:10868"/>
        <dbReference type="ChEBI" id="CHEBI:17815"/>
        <dbReference type="ChEBI" id="CHEBI:57287"/>
        <dbReference type="ChEBI" id="CHEBI:58342"/>
        <dbReference type="ChEBI" id="CHEBI:64615"/>
        <dbReference type="EC" id="2.3.1.20"/>
    </reaction>
</comment>
<evidence type="ECO:0000259" key="12">
    <source>
        <dbReference type="Pfam" id="PF03007"/>
    </source>
</evidence>
<keyword evidence="9 11" id="KW-0012">Acyltransferase</keyword>
<evidence type="ECO:0000256" key="4">
    <source>
        <dbReference type="ARBA" id="ARBA00013244"/>
    </source>
</evidence>
<feature type="domain" description="O-acyltransferase WSD1-like N-terminal" evidence="12">
    <location>
        <begin position="4"/>
        <end position="291"/>
    </location>
</feature>
<dbReference type="Pfam" id="PF03007">
    <property type="entry name" value="WS_DGAT_cat"/>
    <property type="match status" value="1"/>
</dbReference>
<dbReference type="SUPFAM" id="SSF52777">
    <property type="entry name" value="CoA-dependent acyltransferases"/>
    <property type="match status" value="1"/>
</dbReference>
<dbReference type="Gene3D" id="3.30.559.10">
    <property type="entry name" value="Chloramphenicol acetyltransferase-like domain"/>
    <property type="match status" value="1"/>
</dbReference>
<keyword evidence="5 11" id="KW-0444">Lipid biosynthesis</keyword>
<evidence type="ECO:0000256" key="7">
    <source>
        <dbReference type="ARBA" id="ARBA00022798"/>
    </source>
</evidence>
<comment type="pathway">
    <text evidence="1 11">Glycerolipid metabolism; triacylglycerol biosynthesis.</text>
</comment>
<name>A0ABY5DPL0_9ACTN</name>
<dbReference type="InterPro" id="IPR004255">
    <property type="entry name" value="O-acyltransferase_WSD1_N"/>
</dbReference>
<keyword evidence="8 11" id="KW-0443">Lipid metabolism</keyword>
<dbReference type="NCBIfam" id="TIGR02946">
    <property type="entry name" value="acyl_WS_DGAT"/>
    <property type="match status" value="1"/>
</dbReference>
<gene>
    <name evidence="14" type="ORF">NBH00_15950</name>
</gene>
<comment type="pathway">
    <text evidence="2">Lipid metabolism.</text>
</comment>
<evidence type="ECO:0000256" key="2">
    <source>
        <dbReference type="ARBA" id="ARBA00005189"/>
    </source>
</evidence>
<evidence type="ECO:0000256" key="11">
    <source>
        <dbReference type="RuleBase" id="RU361241"/>
    </source>
</evidence>
<evidence type="ECO:0000313" key="14">
    <source>
        <dbReference type="EMBL" id="UTI62849.1"/>
    </source>
</evidence>
<protein>
    <recommendedName>
        <fullName evidence="4 11">Diacylglycerol O-acyltransferase</fullName>
        <ecNumber evidence="4 11">2.3.1.20</ecNumber>
    </recommendedName>
</protein>
<dbReference type="RefSeq" id="WP_254569584.1">
    <property type="nucleotide sequence ID" value="NZ_CP098502.1"/>
</dbReference>
<dbReference type="Proteomes" id="UP001056035">
    <property type="component" value="Chromosome"/>
</dbReference>
<dbReference type="InterPro" id="IPR009721">
    <property type="entry name" value="O-acyltransferase_WSD1_C"/>
</dbReference>
<dbReference type="PANTHER" id="PTHR31650">
    <property type="entry name" value="O-ACYLTRANSFERASE (WSD1-LIKE) FAMILY PROTEIN"/>
    <property type="match status" value="1"/>
</dbReference>
<evidence type="ECO:0000256" key="6">
    <source>
        <dbReference type="ARBA" id="ARBA00022679"/>
    </source>
</evidence>
<evidence type="ECO:0000256" key="1">
    <source>
        <dbReference type="ARBA" id="ARBA00004771"/>
    </source>
</evidence>
<feature type="domain" description="O-acyltransferase WSD1 C-terminal" evidence="13">
    <location>
        <begin position="332"/>
        <end position="482"/>
    </location>
</feature>
<evidence type="ECO:0000259" key="13">
    <source>
        <dbReference type="Pfam" id="PF06974"/>
    </source>
</evidence>
<keyword evidence="6 11" id="KW-0808">Transferase</keyword>
<evidence type="ECO:0000256" key="8">
    <source>
        <dbReference type="ARBA" id="ARBA00023098"/>
    </source>
</evidence>
<keyword evidence="7 11" id="KW-0319">Glycerol metabolism</keyword>
<dbReference type="EC" id="2.3.1.20" evidence="4 11"/>
<keyword evidence="15" id="KW-1185">Reference proteome</keyword>
<evidence type="ECO:0000256" key="5">
    <source>
        <dbReference type="ARBA" id="ARBA00022516"/>
    </source>
</evidence>
<accession>A0ABY5DPL0</accession>
<evidence type="ECO:0000256" key="9">
    <source>
        <dbReference type="ARBA" id="ARBA00023315"/>
    </source>
</evidence>